<proteinExistence type="predicted"/>
<dbReference type="Proteomes" id="UP000245942">
    <property type="component" value="Unassembled WGS sequence"/>
</dbReference>
<evidence type="ECO:0000313" key="3">
    <source>
        <dbReference type="Proteomes" id="UP000245942"/>
    </source>
</evidence>
<dbReference type="GeneID" id="37016133"/>
<keyword evidence="3" id="KW-1185">Reference proteome</keyword>
<dbReference type="RefSeq" id="XP_025346804.1">
    <property type="nucleotide sequence ID" value="XM_025494399.1"/>
</dbReference>
<reference evidence="2 3" key="1">
    <citation type="journal article" date="2018" name="Mol. Biol. Evol.">
        <title>Broad Genomic Sampling Reveals a Smut Pathogenic Ancestry of the Fungal Clade Ustilaginomycotina.</title>
        <authorList>
            <person name="Kijpornyongpan T."/>
            <person name="Mondo S.J."/>
            <person name="Barry K."/>
            <person name="Sandor L."/>
            <person name="Lee J."/>
            <person name="Lipzen A."/>
            <person name="Pangilinan J."/>
            <person name="LaButti K."/>
            <person name="Hainaut M."/>
            <person name="Henrissat B."/>
            <person name="Grigoriev I.V."/>
            <person name="Spatafora J.W."/>
            <person name="Aime M.C."/>
        </authorList>
    </citation>
    <scope>NUCLEOTIDE SEQUENCE [LARGE SCALE GENOMIC DNA]</scope>
    <source>
        <strain evidence="2 3">MCA 4718</strain>
    </source>
</reference>
<protein>
    <recommendedName>
        <fullName evidence="4">DUF1775-domain-containing protein</fullName>
    </recommendedName>
</protein>
<name>A0A316U4D7_9BASI</name>
<dbReference type="EMBL" id="KZ819330">
    <property type="protein sequence ID" value="PWN19644.1"/>
    <property type="molecule type" value="Genomic_DNA"/>
</dbReference>
<evidence type="ECO:0008006" key="4">
    <source>
        <dbReference type="Google" id="ProtNLM"/>
    </source>
</evidence>
<sequence>MSRSRAALFVLVVAALFYLISVCPAQVLRLSPGQHKLSVPANITRGIPFEVTYRYKPDRKGQSYLYAMYGLDKDHVDRYPALGFPAFIHSDGSPDQGIALPLIDSDAQEVAEFTWTLLLPNSDADSMGKYLDGKAILGVALYGVRGIRMLPIIAHANATTFVSGE</sequence>
<feature type="signal peptide" evidence="1">
    <location>
        <begin position="1"/>
        <end position="25"/>
    </location>
</feature>
<feature type="chain" id="PRO_5016381561" description="DUF1775-domain-containing protein" evidence="1">
    <location>
        <begin position="26"/>
        <end position="165"/>
    </location>
</feature>
<accession>A0A316U4D7</accession>
<dbReference type="AlphaFoldDB" id="A0A316U4D7"/>
<keyword evidence="1" id="KW-0732">Signal</keyword>
<gene>
    <name evidence="2" type="ORF">BCV69DRAFT_299957</name>
</gene>
<organism evidence="2 3">
    <name type="scientific">Pseudomicrostroma glucosiphilum</name>
    <dbReference type="NCBI Taxonomy" id="1684307"/>
    <lineage>
        <taxon>Eukaryota</taxon>
        <taxon>Fungi</taxon>
        <taxon>Dikarya</taxon>
        <taxon>Basidiomycota</taxon>
        <taxon>Ustilaginomycotina</taxon>
        <taxon>Exobasidiomycetes</taxon>
        <taxon>Microstromatales</taxon>
        <taxon>Microstromatales incertae sedis</taxon>
        <taxon>Pseudomicrostroma</taxon>
    </lineage>
</organism>
<evidence type="ECO:0000256" key="1">
    <source>
        <dbReference type="SAM" id="SignalP"/>
    </source>
</evidence>
<evidence type="ECO:0000313" key="2">
    <source>
        <dbReference type="EMBL" id="PWN19644.1"/>
    </source>
</evidence>